<evidence type="ECO:0000256" key="1">
    <source>
        <dbReference type="SAM" id="Coils"/>
    </source>
</evidence>
<accession>A0A7R9HZB0</accession>
<proteinExistence type="predicted"/>
<evidence type="ECO:0000256" key="2">
    <source>
        <dbReference type="SAM" id="MobiDB-lite"/>
    </source>
</evidence>
<evidence type="ECO:0000313" key="3">
    <source>
        <dbReference type="EMBL" id="CAD7439558.1"/>
    </source>
</evidence>
<dbReference type="EMBL" id="OD564721">
    <property type="protein sequence ID" value="CAD7439558.1"/>
    <property type="molecule type" value="Genomic_DNA"/>
</dbReference>
<organism evidence="3">
    <name type="scientific">Timema bartmani</name>
    <dbReference type="NCBI Taxonomy" id="61472"/>
    <lineage>
        <taxon>Eukaryota</taxon>
        <taxon>Metazoa</taxon>
        <taxon>Ecdysozoa</taxon>
        <taxon>Arthropoda</taxon>
        <taxon>Hexapoda</taxon>
        <taxon>Insecta</taxon>
        <taxon>Pterygota</taxon>
        <taxon>Neoptera</taxon>
        <taxon>Polyneoptera</taxon>
        <taxon>Phasmatodea</taxon>
        <taxon>Timematodea</taxon>
        <taxon>Timematoidea</taxon>
        <taxon>Timematidae</taxon>
        <taxon>Timema</taxon>
    </lineage>
</organism>
<keyword evidence="1" id="KW-0175">Coiled coil</keyword>
<feature type="region of interest" description="Disordered" evidence="2">
    <location>
        <begin position="147"/>
        <end position="189"/>
    </location>
</feature>
<name>A0A7R9HZB0_9NEOP</name>
<sequence>MNSFTLDTMVAPSTLTQRSDILTHVAPKLGRVTPLESMILIVIDSRHHQEAVLGPYHFLDFYNNRAGRPYPLPPRIYITALLGAGQRRAPYDARHDNLRMGHRRERGHRSKWVQESDNFTSSRAVVSNNHPRRAVLAAKVVNGEANSHCERLNGTGEGKREVRKEKEKEEEKEESGKPPSVHPTGIKPWSPRLWQSSLLRDESSALDHAATEALGAAVPVPRDDKSELDTLIDEAKAEVNNLKTFIDTTSAAAQAEVTTNVKDAYLVVQQKIEEAQKKGETLGIDVSDCVDGQQATVDTDVDTLTKNAFGCITDQTDQALGDVNTLLTDIETAEKDIDEAQAALDACGDESSTWNKAKCIAKETVKVAEEAIQLKDSVTKSYTNAKSIYDNFPTTTKKCENDQVDAAGTDATQITASIEVCLVTKGITG</sequence>
<feature type="coiled-coil region" evidence="1">
    <location>
        <begin position="323"/>
        <end position="350"/>
    </location>
</feature>
<protein>
    <submittedName>
        <fullName evidence="3">Uncharacterized protein</fullName>
    </submittedName>
</protein>
<reference evidence="3" key="1">
    <citation type="submission" date="2020-11" db="EMBL/GenBank/DDBJ databases">
        <authorList>
            <person name="Tran Van P."/>
        </authorList>
    </citation>
    <scope>NUCLEOTIDE SEQUENCE</scope>
</reference>
<gene>
    <name evidence="3" type="ORF">TBIB3V08_LOCUS2118</name>
</gene>
<dbReference type="AlphaFoldDB" id="A0A7R9HZB0"/>
<feature type="compositionally biased region" description="Basic and acidic residues" evidence="2">
    <location>
        <begin position="147"/>
        <end position="169"/>
    </location>
</feature>